<organism evidence="1 3">
    <name type="scientific">Rotaria socialis</name>
    <dbReference type="NCBI Taxonomy" id="392032"/>
    <lineage>
        <taxon>Eukaryota</taxon>
        <taxon>Metazoa</taxon>
        <taxon>Spiralia</taxon>
        <taxon>Gnathifera</taxon>
        <taxon>Rotifera</taxon>
        <taxon>Eurotatoria</taxon>
        <taxon>Bdelloidea</taxon>
        <taxon>Philodinida</taxon>
        <taxon>Philodinidae</taxon>
        <taxon>Rotaria</taxon>
    </lineage>
</organism>
<feature type="non-terminal residue" evidence="1">
    <location>
        <position position="1"/>
    </location>
</feature>
<name>A0A822CGE1_9BILA</name>
<comment type="caution">
    <text evidence="1">The sequence shown here is derived from an EMBL/GenBank/DDBJ whole genome shotgun (WGS) entry which is preliminary data.</text>
</comment>
<proteinExistence type="predicted"/>
<accession>A0A822CGE1</accession>
<gene>
    <name evidence="1" type="ORF">QYT958_LOCUS41536</name>
    <name evidence="2" type="ORF">QYT958_LOCUS41589</name>
</gene>
<sequence>AADRLHECNMEVFNGYENYKGLSDDDFLNKLDQLVILVKGILQVL</sequence>
<evidence type="ECO:0000313" key="2">
    <source>
        <dbReference type="EMBL" id="CAF5043812.1"/>
    </source>
</evidence>
<dbReference type="EMBL" id="CAJOBR010047690">
    <property type="protein sequence ID" value="CAF5042995.1"/>
    <property type="molecule type" value="Genomic_DNA"/>
</dbReference>
<protein>
    <submittedName>
        <fullName evidence="1">Uncharacterized protein</fullName>
    </submittedName>
</protein>
<evidence type="ECO:0000313" key="1">
    <source>
        <dbReference type="EMBL" id="CAF5042995.1"/>
    </source>
</evidence>
<evidence type="ECO:0000313" key="3">
    <source>
        <dbReference type="Proteomes" id="UP000663848"/>
    </source>
</evidence>
<reference evidence="1" key="1">
    <citation type="submission" date="2021-02" db="EMBL/GenBank/DDBJ databases">
        <authorList>
            <person name="Nowell W R."/>
        </authorList>
    </citation>
    <scope>NUCLEOTIDE SEQUENCE</scope>
</reference>
<dbReference type="EMBL" id="CAJOBR010048018">
    <property type="protein sequence ID" value="CAF5043812.1"/>
    <property type="molecule type" value="Genomic_DNA"/>
</dbReference>
<dbReference type="Proteomes" id="UP000663848">
    <property type="component" value="Unassembled WGS sequence"/>
</dbReference>
<dbReference type="AlphaFoldDB" id="A0A822CGE1"/>